<comment type="caution">
    <text evidence="1">The sequence shown here is derived from an EMBL/GenBank/DDBJ whole genome shotgun (WGS) entry which is preliminary data.</text>
</comment>
<dbReference type="OrthoDB" id="3350591at2759"/>
<evidence type="ECO:0000313" key="1">
    <source>
        <dbReference type="EMBL" id="CAG9997970.1"/>
    </source>
</evidence>
<proteinExistence type="predicted"/>
<dbReference type="InterPro" id="IPR022085">
    <property type="entry name" value="OpdG"/>
</dbReference>
<name>A0A9N9UP00_9HYPO</name>
<reference evidence="2" key="1">
    <citation type="submission" date="2019-06" db="EMBL/GenBank/DDBJ databases">
        <authorList>
            <person name="Broberg M."/>
        </authorList>
    </citation>
    <scope>NUCLEOTIDE SEQUENCE [LARGE SCALE GENOMIC DNA]</scope>
</reference>
<sequence length="261" mass="30065">MAYLIAEWDSPIVMDEPACPELDVIMRMINDPSFTIDQAIDEICGLTAAASTEDFQAGHARRSLYQHSGRIQMILQNLAVTIPHYRQSRLIKFVLRLEKSTVPDPNRSGIVGDGEDIFWTSVPSFAENLVRLMVELNDNGEFDPAQENLAAFLAQLFEAGYRGCPMVPDWTYAYTVAALQNGFRPDKRNVRMFCIWLIYANKKLWLDTQGSHELFRPEYWERWRALLLDWQSSKPDWFSDEDTQMLIMRALDTMGITQAEN</sequence>
<accession>A0A9N9UP00</accession>
<organism evidence="1 2">
    <name type="scientific">Clonostachys byssicola</name>
    <dbReference type="NCBI Taxonomy" id="160290"/>
    <lineage>
        <taxon>Eukaryota</taxon>
        <taxon>Fungi</taxon>
        <taxon>Dikarya</taxon>
        <taxon>Ascomycota</taxon>
        <taxon>Pezizomycotina</taxon>
        <taxon>Sordariomycetes</taxon>
        <taxon>Hypocreomycetidae</taxon>
        <taxon>Hypocreales</taxon>
        <taxon>Bionectriaceae</taxon>
        <taxon>Clonostachys</taxon>
    </lineage>
</organism>
<evidence type="ECO:0000313" key="2">
    <source>
        <dbReference type="Proteomes" id="UP000754883"/>
    </source>
</evidence>
<dbReference type="Pfam" id="PF12311">
    <property type="entry name" value="DUF3632"/>
    <property type="match status" value="1"/>
</dbReference>
<keyword evidence="2" id="KW-1185">Reference proteome</keyword>
<dbReference type="AlphaFoldDB" id="A0A9N9UP00"/>
<gene>
    <name evidence="1" type="ORF">CBYS24578_00003404</name>
</gene>
<dbReference type="EMBL" id="CABFNO020001546">
    <property type="protein sequence ID" value="CAG9997970.1"/>
    <property type="molecule type" value="Genomic_DNA"/>
</dbReference>
<reference evidence="1 2" key="2">
    <citation type="submission" date="2021-10" db="EMBL/GenBank/DDBJ databases">
        <authorList>
            <person name="Piombo E."/>
        </authorList>
    </citation>
    <scope>NUCLEOTIDE SEQUENCE [LARGE SCALE GENOMIC DNA]</scope>
</reference>
<protein>
    <submittedName>
        <fullName evidence="1">Uncharacterized protein</fullName>
    </submittedName>
</protein>
<dbReference type="Proteomes" id="UP000754883">
    <property type="component" value="Unassembled WGS sequence"/>
</dbReference>